<reference evidence="2 3" key="1">
    <citation type="submission" date="2021-01" db="EMBL/GenBank/DDBJ databases">
        <title>Biogeographic distribution of Paracoccus.</title>
        <authorList>
            <person name="Hollensteiner J."/>
            <person name="Leineberger J."/>
            <person name="Brinkhoff T."/>
            <person name="Daniel R."/>
        </authorList>
    </citation>
    <scope>NUCLEOTIDE SEQUENCE [LARGE SCALE GENOMIC DNA]</scope>
    <source>
        <strain evidence="2 3">KCTC 22803</strain>
    </source>
</reference>
<sequence length="97" mass="10798">MTQIHVTARFRIRPGSADQAIPILTEMTSHARAEPGCIDYGYFRQTDDADAFTSIEVWASAADEAAHNGTDFLSDAVSRLRPFLDGRPHVTRYCRIA</sequence>
<dbReference type="InterPro" id="IPR011008">
    <property type="entry name" value="Dimeric_a/b-barrel"/>
</dbReference>
<dbReference type="InterPro" id="IPR050744">
    <property type="entry name" value="AI-2_Isomerase_LsrG"/>
</dbReference>
<organism evidence="2 3">
    <name type="scientific">Paracoccus fistulariae</name>
    <dbReference type="NCBI Taxonomy" id="658446"/>
    <lineage>
        <taxon>Bacteria</taxon>
        <taxon>Pseudomonadati</taxon>
        <taxon>Pseudomonadota</taxon>
        <taxon>Alphaproteobacteria</taxon>
        <taxon>Rhodobacterales</taxon>
        <taxon>Paracoccaceae</taxon>
        <taxon>Paracoccus</taxon>
    </lineage>
</organism>
<keyword evidence="3" id="KW-1185">Reference proteome</keyword>
<dbReference type="PANTHER" id="PTHR33336:SF3">
    <property type="entry name" value="ABM DOMAIN-CONTAINING PROTEIN"/>
    <property type="match status" value="1"/>
</dbReference>
<evidence type="ECO:0000313" key="3">
    <source>
        <dbReference type="Proteomes" id="UP001219349"/>
    </source>
</evidence>
<dbReference type="Pfam" id="PF03992">
    <property type="entry name" value="ABM"/>
    <property type="match status" value="1"/>
</dbReference>
<dbReference type="EMBL" id="CP067136">
    <property type="protein sequence ID" value="WCR07062.1"/>
    <property type="molecule type" value="Genomic_DNA"/>
</dbReference>
<dbReference type="GO" id="GO:0004497">
    <property type="term" value="F:monooxygenase activity"/>
    <property type="evidence" value="ECO:0007669"/>
    <property type="project" value="UniProtKB-KW"/>
</dbReference>
<evidence type="ECO:0000259" key="1">
    <source>
        <dbReference type="PROSITE" id="PS51725"/>
    </source>
</evidence>
<dbReference type="Gene3D" id="3.30.70.100">
    <property type="match status" value="1"/>
</dbReference>
<feature type="domain" description="ABM" evidence="1">
    <location>
        <begin position="4"/>
        <end position="93"/>
    </location>
</feature>
<keyword evidence="2" id="KW-0503">Monooxygenase</keyword>
<evidence type="ECO:0000313" key="2">
    <source>
        <dbReference type="EMBL" id="WCR07062.1"/>
    </source>
</evidence>
<proteinExistence type="predicted"/>
<keyword evidence="2" id="KW-0560">Oxidoreductase</keyword>
<name>A0ABY7SKM7_9RHOB</name>
<dbReference type="Proteomes" id="UP001219349">
    <property type="component" value="Chromosome"/>
</dbReference>
<dbReference type="SUPFAM" id="SSF54909">
    <property type="entry name" value="Dimeric alpha+beta barrel"/>
    <property type="match status" value="1"/>
</dbReference>
<accession>A0ABY7SKM7</accession>
<gene>
    <name evidence="2" type="ORF">JHX87_16625</name>
</gene>
<protein>
    <submittedName>
        <fullName evidence="2">Antibiotic biosynthesis monooxygenase</fullName>
    </submittedName>
</protein>
<dbReference type="RefSeq" id="WP_271883688.1">
    <property type="nucleotide sequence ID" value="NZ_CP067136.1"/>
</dbReference>
<dbReference type="PROSITE" id="PS51725">
    <property type="entry name" value="ABM"/>
    <property type="match status" value="1"/>
</dbReference>
<dbReference type="InterPro" id="IPR007138">
    <property type="entry name" value="ABM_dom"/>
</dbReference>
<dbReference type="PANTHER" id="PTHR33336">
    <property type="entry name" value="QUINOL MONOOXYGENASE YGIN-RELATED"/>
    <property type="match status" value="1"/>
</dbReference>